<comment type="caution">
    <text evidence="3">The sequence shown here is derived from an EMBL/GenBank/DDBJ whole genome shotgun (WGS) entry which is preliminary data.</text>
</comment>
<feature type="region of interest" description="Disordered" evidence="1">
    <location>
        <begin position="356"/>
        <end position="459"/>
    </location>
</feature>
<name>A0A538T7P3_UNCEI</name>
<dbReference type="SUPFAM" id="SSF110997">
    <property type="entry name" value="Sporulation related repeat"/>
    <property type="match status" value="1"/>
</dbReference>
<accession>A0A538T7P3</accession>
<reference evidence="3 4" key="1">
    <citation type="journal article" date="2019" name="Nat. Microbiol.">
        <title>Mediterranean grassland soil C-N compound turnover is dependent on rainfall and depth, and is mediated by genomically divergent microorganisms.</title>
        <authorList>
            <person name="Diamond S."/>
            <person name="Andeer P.F."/>
            <person name="Li Z."/>
            <person name="Crits-Christoph A."/>
            <person name="Burstein D."/>
            <person name="Anantharaman K."/>
            <person name="Lane K.R."/>
            <person name="Thomas B.C."/>
            <person name="Pan C."/>
            <person name="Northen T.R."/>
            <person name="Banfield J.F."/>
        </authorList>
    </citation>
    <scope>NUCLEOTIDE SEQUENCE [LARGE SCALE GENOMIC DNA]</scope>
    <source>
        <strain evidence="3">WS_6</strain>
    </source>
</reference>
<evidence type="ECO:0000259" key="2">
    <source>
        <dbReference type="PROSITE" id="PS51724"/>
    </source>
</evidence>
<dbReference type="Pfam" id="PF05036">
    <property type="entry name" value="SPOR"/>
    <property type="match status" value="1"/>
</dbReference>
<gene>
    <name evidence="3" type="ORF">E6K76_04045</name>
</gene>
<dbReference type="InterPro" id="IPR007730">
    <property type="entry name" value="SPOR-like_dom"/>
</dbReference>
<dbReference type="Gene3D" id="3.30.70.1070">
    <property type="entry name" value="Sporulation related repeat"/>
    <property type="match status" value="1"/>
</dbReference>
<dbReference type="GO" id="GO:0042834">
    <property type="term" value="F:peptidoglycan binding"/>
    <property type="evidence" value="ECO:0007669"/>
    <property type="project" value="InterPro"/>
</dbReference>
<feature type="compositionally biased region" description="Low complexity" evidence="1">
    <location>
        <begin position="422"/>
        <end position="459"/>
    </location>
</feature>
<evidence type="ECO:0000313" key="3">
    <source>
        <dbReference type="EMBL" id="TMQ59670.1"/>
    </source>
</evidence>
<dbReference type="Gene3D" id="3.40.50.300">
    <property type="entry name" value="P-loop containing nucleotide triphosphate hydrolases"/>
    <property type="match status" value="1"/>
</dbReference>
<dbReference type="PROSITE" id="PS51724">
    <property type="entry name" value="SPOR"/>
    <property type="match status" value="1"/>
</dbReference>
<dbReference type="InterPro" id="IPR036680">
    <property type="entry name" value="SPOR-like_sf"/>
</dbReference>
<feature type="domain" description="SPOR" evidence="2">
    <location>
        <begin position="457"/>
        <end position="535"/>
    </location>
</feature>
<evidence type="ECO:0000256" key="1">
    <source>
        <dbReference type="SAM" id="MobiDB-lite"/>
    </source>
</evidence>
<dbReference type="SUPFAM" id="SSF52540">
    <property type="entry name" value="P-loop containing nucleoside triphosphate hydrolases"/>
    <property type="match status" value="1"/>
</dbReference>
<sequence>MEVERYSDPQSFAREVNLPLIGTVRVTPVLSGAPASTFLETTDREGLRPAIEVLTQTRKSLTLRSLFLTGFPHDPEFFASGLALAREWSRQGLKVAVVDLDYRHPTVVRPRPDANEGYVDALEYGCSFQRIAWEIVADGLWLVGAGSHPPDEERFAEHPDWARVMRIFSSRVDVTLYLAPFLDRKGFTGRLSKRMDGVLLLASVERASRAALRDAFLELWGSDAPMIGCLGIAVPHTRAPKVAGAADAIPSESVVAQTEIRATGSPERSGPERSGPERAGPAPRRPSASPMAEESSDVAPRALVTKLSDEVKQGRLPPRVGIRLNSRTLFYALAAILVLEGAFAIYQVVHHRTPRVTGGGETLPAGTEPVLPADVGPAKPQKAPQAGATGAGVETPEANRASNPAAGAPGSIEATSPPPGLESETPAPETHAPAPAPETSASAPAPSPPASAGQPGAPEARPYRVHIASFRSQAKVRDMVKSLRARGVSAWYAAAGDQPGWYRVFVGHYATHREAERKASWLLDHGLVDRAVAYPDNER</sequence>
<dbReference type="InterPro" id="IPR027417">
    <property type="entry name" value="P-loop_NTPase"/>
</dbReference>
<protein>
    <recommendedName>
        <fullName evidence="2">SPOR domain-containing protein</fullName>
    </recommendedName>
</protein>
<dbReference type="Proteomes" id="UP000316852">
    <property type="component" value="Unassembled WGS sequence"/>
</dbReference>
<feature type="compositionally biased region" description="Low complexity" evidence="1">
    <location>
        <begin position="376"/>
        <end position="388"/>
    </location>
</feature>
<evidence type="ECO:0000313" key="4">
    <source>
        <dbReference type="Proteomes" id="UP000316852"/>
    </source>
</evidence>
<feature type="region of interest" description="Disordered" evidence="1">
    <location>
        <begin position="253"/>
        <end position="300"/>
    </location>
</feature>
<proteinExistence type="predicted"/>
<organism evidence="3 4">
    <name type="scientific">Eiseniibacteriota bacterium</name>
    <dbReference type="NCBI Taxonomy" id="2212470"/>
    <lineage>
        <taxon>Bacteria</taxon>
        <taxon>Candidatus Eiseniibacteriota</taxon>
    </lineage>
</organism>
<dbReference type="EMBL" id="VBOW01000020">
    <property type="protein sequence ID" value="TMQ59670.1"/>
    <property type="molecule type" value="Genomic_DNA"/>
</dbReference>
<feature type="compositionally biased region" description="Low complexity" evidence="1">
    <location>
        <begin position="277"/>
        <end position="293"/>
    </location>
</feature>
<dbReference type="AlphaFoldDB" id="A0A538T7P3"/>